<dbReference type="Proteomes" id="UP000595046">
    <property type="component" value="Chromosome"/>
</dbReference>
<dbReference type="KEGG" id="sbat:G4Z16_01525"/>
<dbReference type="EMBL" id="CP048882">
    <property type="protein sequence ID" value="QPP05284.1"/>
    <property type="molecule type" value="Genomic_DNA"/>
</dbReference>
<name>A0A7T1T2R6_9ACTN</name>
<dbReference type="AlphaFoldDB" id="A0A7T1T2R6"/>
<organism evidence="1 2">
    <name type="scientific">Streptomyces bathyalis</name>
    <dbReference type="NCBI Taxonomy" id="2710756"/>
    <lineage>
        <taxon>Bacteria</taxon>
        <taxon>Bacillati</taxon>
        <taxon>Actinomycetota</taxon>
        <taxon>Actinomycetes</taxon>
        <taxon>Kitasatosporales</taxon>
        <taxon>Streptomycetaceae</taxon>
        <taxon>Streptomyces</taxon>
    </lineage>
</organism>
<dbReference type="RefSeq" id="WP_197348790.1">
    <property type="nucleotide sequence ID" value="NZ_CP048882.1"/>
</dbReference>
<proteinExistence type="predicted"/>
<sequence>MSELLPAAGLAGALLCLAGHLPGPVHRWGPQLLSMGGMALMAGGRVSPGTCAAGAACLWSVVRACAARRGWTGSIDLAAMTLLMALMSDGITSGGSHTHVAAVAGDPPGAAAVLTVIVWVTARAGGIMFRRLSSTSSTAEAIASPARRARAYRESGAALMIVSMAAMLV</sequence>
<accession>A0A7T1T2R6</accession>
<gene>
    <name evidence="1" type="ORF">G4Z16_01525</name>
</gene>
<evidence type="ECO:0000313" key="2">
    <source>
        <dbReference type="Proteomes" id="UP000595046"/>
    </source>
</evidence>
<reference evidence="2" key="1">
    <citation type="submission" date="2020-02" db="EMBL/GenBank/DDBJ databases">
        <title>Streptomyces sp. ASO4wet.</title>
        <authorList>
            <person name="Risdian C."/>
            <person name="Landwehr W."/>
            <person name="Schupp P."/>
            <person name="Wink J."/>
        </authorList>
    </citation>
    <scope>NUCLEOTIDE SEQUENCE [LARGE SCALE GENOMIC DNA]</scope>
    <source>
        <strain evidence="2">ASO4wet</strain>
    </source>
</reference>
<keyword evidence="2" id="KW-1185">Reference proteome</keyword>
<protein>
    <recommendedName>
        <fullName evidence="3">DUF5134 domain-containing protein</fullName>
    </recommendedName>
</protein>
<evidence type="ECO:0008006" key="3">
    <source>
        <dbReference type="Google" id="ProtNLM"/>
    </source>
</evidence>
<evidence type="ECO:0000313" key="1">
    <source>
        <dbReference type="EMBL" id="QPP05284.1"/>
    </source>
</evidence>